<comment type="similarity">
    <text evidence="2">Belongs to the expansin family. Expansin B subfamily.</text>
</comment>
<dbReference type="PROSITE" id="PS51257">
    <property type="entry name" value="PROKAR_LIPOPROTEIN"/>
    <property type="match status" value="1"/>
</dbReference>
<proteinExistence type="inferred from homology"/>
<evidence type="ECO:0000256" key="2">
    <source>
        <dbReference type="ARBA" id="ARBA00005650"/>
    </source>
</evidence>
<feature type="domain" description="Expansin-like EG45" evidence="6">
    <location>
        <begin position="81"/>
        <end position="187"/>
    </location>
</feature>
<dbReference type="SMART" id="SM00837">
    <property type="entry name" value="DPBB_1"/>
    <property type="match status" value="1"/>
</dbReference>
<keyword evidence="4 5" id="KW-0732">Signal</keyword>
<evidence type="ECO:0000259" key="7">
    <source>
        <dbReference type="PROSITE" id="PS50843"/>
    </source>
</evidence>
<evidence type="ECO:0008006" key="10">
    <source>
        <dbReference type="Google" id="ProtNLM"/>
    </source>
</evidence>
<protein>
    <recommendedName>
        <fullName evidence="10">Expansin-B4</fullName>
    </recommendedName>
</protein>
<dbReference type="SUPFAM" id="SSF50685">
    <property type="entry name" value="Barwin-like endoglucanases"/>
    <property type="match status" value="1"/>
</dbReference>
<dbReference type="Gene3D" id="2.60.40.760">
    <property type="entry name" value="Expansin, cellulose-binding-like domain"/>
    <property type="match status" value="1"/>
</dbReference>
<dbReference type="GeneID" id="109739215"/>
<dbReference type="Gramene" id="AET4Gv20845200.3">
    <property type="protein sequence ID" value="AET4Gv20845200.3"/>
    <property type="gene ID" value="AET4Gv20845200"/>
</dbReference>
<evidence type="ECO:0000256" key="4">
    <source>
        <dbReference type="ARBA" id="ARBA00022729"/>
    </source>
</evidence>
<evidence type="ECO:0000256" key="1">
    <source>
        <dbReference type="ARBA" id="ARBA00004613"/>
    </source>
</evidence>
<keyword evidence="9" id="KW-1185">Reference proteome</keyword>
<dbReference type="PANTHER" id="PTHR31692:SF20">
    <property type="entry name" value="EXPANSIN-B8"/>
    <property type="match status" value="1"/>
</dbReference>
<accession>A0A453J9V0</accession>
<organism evidence="8 9">
    <name type="scientific">Aegilops tauschii subsp. strangulata</name>
    <name type="common">Goatgrass</name>
    <dbReference type="NCBI Taxonomy" id="200361"/>
    <lineage>
        <taxon>Eukaryota</taxon>
        <taxon>Viridiplantae</taxon>
        <taxon>Streptophyta</taxon>
        <taxon>Embryophyta</taxon>
        <taxon>Tracheophyta</taxon>
        <taxon>Spermatophyta</taxon>
        <taxon>Magnoliopsida</taxon>
        <taxon>Liliopsida</taxon>
        <taxon>Poales</taxon>
        <taxon>Poaceae</taxon>
        <taxon>BOP clade</taxon>
        <taxon>Pooideae</taxon>
        <taxon>Triticodae</taxon>
        <taxon>Triticeae</taxon>
        <taxon>Triticinae</taxon>
        <taxon>Aegilops</taxon>
    </lineage>
</organism>
<dbReference type="RefSeq" id="XP_020153887.2">
    <property type="nucleotide sequence ID" value="XM_020298298.4"/>
</dbReference>
<dbReference type="InterPro" id="IPR007118">
    <property type="entry name" value="Expan_Lol_pI"/>
</dbReference>
<dbReference type="GO" id="GO:0005576">
    <property type="term" value="C:extracellular region"/>
    <property type="evidence" value="ECO:0007669"/>
    <property type="project" value="UniProtKB-SubCell"/>
</dbReference>
<dbReference type="InterPro" id="IPR007112">
    <property type="entry name" value="Expansin/allergen_DPBB_dom"/>
</dbReference>
<reference evidence="9" key="2">
    <citation type="journal article" date="2017" name="Nat. Plants">
        <title>The Aegilops tauschii genome reveals multiple impacts of transposons.</title>
        <authorList>
            <person name="Zhao G."/>
            <person name="Zou C."/>
            <person name="Li K."/>
            <person name="Wang K."/>
            <person name="Li T."/>
            <person name="Gao L."/>
            <person name="Zhang X."/>
            <person name="Wang H."/>
            <person name="Yang Z."/>
            <person name="Liu X."/>
            <person name="Jiang W."/>
            <person name="Mao L."/>
            <person name="Kong X."/>
            <person name="Jiao Y."/>
            <person name="Jia J."/>
        </authorList>
    </citation>
    <scope>NUCLEOTIDE SEQUENCE [LARGE SCALE GENOMIC DNA]</scope>
    <source>
        <strain evidence="9">cv. AL8/78</strain>
    </source>
</reference>
<dbReference type="Pfam" id="PF01357">
    <property type="entry name" value="Expansin_C"/>
    <property type="match status" value="1"/>
</dbReference>
<feature type="domain" description="Expansin-like CBD" evidence="7">
    <location>
        <begin position="200"/>
        <end position="288"/>
    </location>
</feature>
<dbReference type="AlphaFoldDB" id="A0A453J9V0"/>
<dbReference type="InterPro" id="IPR007117">
    <property type="entry name" value="Expansin_CBD"/>
</dbReference>
<dbReference type="PRINTS" id="PR01225">
    <property type="entry name" value="EXPANSNFAMLY"/>
</dbReference>
<evidence type="ECO:0000256" key="3">
    <source>
        <dbReference type="ARBA" id="ARBA00022525"/>
    </source>
</evidence>
<dbReference type="Proteomes" id="UP000015105">
    <property type="component" value="Chromosome 4D"/>
</dbReference>
<sequence>MGKPQPTLLGVAAPPVVLAVLLLSCSLHGARAEEESASLDTGVVRGEAGLLNSSAVSIGQSGVARATWYGAPNGAGPYDNGGACGFKNVNRYPFMAMTSCGNQPLFKDGKGCGACYKIKCTKHKACSGRQETVVITDMNYYPVAPYHFDLSGTAFGKLAKPGRNDELRHAGIIDIQFTRVPCEFPGLKVGFHVEEGSNAVYMAILVEYENGDGDVVQVDLMESGRGRRGGGGGRWTRMRESWGSIWRLDSNHRLQAPFSLRIRNESGKTLVARNVIPKNWRPNTFYRSIVQYS</sequence>
<dbReference type="Gene3D" id="2.40.40.10">
    <property type="entry name" value="RlpA-like domain"/>
    <property type="match status" value="1"/>
</dbReference>
<reference evidence="8" key="3">
    <citation type="journal article" date="2017" name="Nature">
        <title>Genome sequence of the progenitor of the wheat D genome Aegilops tauschii.</title>
        <authorList>
            <person name="Luo M.C."/>
            <person name="Gu Y.Q."/>
            <person name="Puiu D."/>
            <person name="Wang H."/>
            <person name="Twardziok S.O."/>
            <person name="Deal K.R."/>
            <person name="Huo N."/>
            <person name="Zhu T."/>
            <person name="Wang L."/>
            <person name="Wang Y."/>
            <person name="McGuire P.E."/>
            <person name="Liu S."/>
            <person name="Long H."/>
            <person name="Ramasamy R.K."/>
            <person name="Rodriguez J.C."/>
            <person name="Van S.L."/>
            <person name="Yuan L."/>
            <person name="Wang Z."/>
            <person name="Xia Z."/>
            <person name="Xiao L."/>
            <person name="Anderson O.D."/>
            <person name="Ouyang S."/>
            <person name="Liang Y."/>
            <person name="Zimin A.V."/>
            <person name="Pertea G."/>
            <person name="Qi P."/>
            <person name="Bennetzen J.L."/>
            <person name="Dai X."/>
            <person name="Dawson M.W."/>
            <person name="Muller H.G."/>
            <person name="Kugler K."/>
            <person name="Rivarola-Duarte L."/>
            <person name="Spannagl M."/>
            <person name="Mayer K.F.X."/>
            <person name="Lu F.H."/>
            <person name="Bevan M.W."/>
            <person name="Leroy P."/>
            <person name="Li P."/>
            <person name="You F.M."/>
            <person name="Sun Q."/>
            <person name="Liu Z."/>
            <person name="Lyons E."/>
            <person name="Wicker T."/>
            <person name="Salzberg S.L."/>
            <person name="Devos K.M."/>
            <person name="Dvorak J."/>
        </authorList>
    </citation>
    <scope>NUCLEOTIDE SEQUENCE [LARGE SCALE GENOMIC DNA]</scope>
    <source>
        <strain evidence="8">cv. AL8/78</strain>
    </source>
</reference>
<reference evidence="8" key="4">
    <citation type="submission" date="2019-03" db="UniProtKB">
        <authorList>
            <consortium name="EnsemblPlants"/>
        </authorList>
    </citation>
    <scope>IDENTIFICATION</scope>
</reference>
<dbReference type="KEGG" id="ats:109739215"/>
<dbReference type="SUPFAM" id="SSF49590">
    <property type="entry name" value="PHL pollen allergen"/>
    <property type="match status" value="1"/>
</dbReference>
<dbReference type="InterPro" id="IPR005795">
    <property type="entry name" value="LolPI"/>
</dbReference>
<dbReference type="EnsemblPlants" id="AET4Gv20845200.3">
    <property type="protein sequence ID" value="AET4Gv20845200.3"/>
    <property type="gene ID" value="AET4Gv20845200"/>
</dbReference>
<dbReference type="InterPro" id="IPR009009">
    <property type="entry name" value="RlpA-like_DPBB"/>
</dbReference>
<evidence type="ECO:0000259" key="6">
    <source>
        <dbReference type="PROSITE" id="PS50842"/>
    </source>
</evidence>
<dbReference type="STRING" id="200361.A0A453J9V0"/>
<evidence type="ECO:0000313" key="8">
    <source>
        <dbReference type="EnsemblPlants" id="AET4Gv20845200.3"/>
    </source>
</evidence>
<dbReference type="PRINTS" id="PR00829">
    <property type="entry name" value="LOLP1ALLERGN"/>
</dbReference>
<dbReference type="InterPro" id="IPR036908">
    <property type="entry name" value="RlpA-like_sf"/>
</dbReference>
<evidence type="ECO:0000313" key="9">
    <source>
        <dbReference type="Proteomes" id="UP000015105"/>
    </source>
</evidence>
<dbReference type="CDD" id="cd22275">
    <property type="entry name" value="DPBB_EXPB_N"/>
    <property type="match status" value="1"/>
</dbReference>
<comment type="subcellular location">
    <subcellularLocation>
        <location evidence="1">Secreted</location>
    </subcellularLocation>
</comment>
<evidence type="ECO:0000256" key="5">
    <source>
        <dbReference type="SAM" id="SignalP"/>
    </source>
</evidence>
<name>A0A453J9V0_AEGTS</name>
<dbReference type="OrthoDB" id="613806at2759"/>
<dbReference type="OMA" id="CFCLAPL"/>
<dbReference type="InterPro" id="IPR036749">
    <property type="entry name" value="Expansin_CBD_sf"/>
</dbReference>
<feature type="chain" id="PRO_5019300157" description="Expansin-B4" evidence="5">
    <location>
        <begin position="33"/>
        <end position="293"/>
    </location>
</feature>
<reference evidence="9" key="1">
    <citation type="journal article" date="2014" name="Science">
        <title>Ancient hybridizations among the ancestral genomes of bread wheat.</title>
        <authorList>
            <consortium name="International Wheat Genome Sequencing Consortium,"/>
            <person name="Marcussen T."/>
            <person name="Sandve S.R."/>
            <person name="Heier L."/>
            <person name="Spannagl M."/>
            <person name="Pfeifer M."/>
            <person name="Jakobsen K.S."/>
            <person name="Wulff B.B."/>
            <person name="Steuernagel B."/>
            <person name="Mayer K.F."/>
            <person name="Olsen O.A."/>
        </authorList>
    </citation>
    <scope>NUCLEOTIDE SEQUENCE [LARGE SCALE GENOMIC DNA]</scope>
    <source>
        <strain evidence="9">cv. AL8/78</strain>
    </source>
</reference>
<keyword evidence="3" id="KW-0964">Secreted</keyword>
<reference evidence="8" key="5">
    <citation type="journal article" date="2021" name="G3 (Bethesda)">
        <title>Aegilops tauschii genome assembly Aet v5.0 features greater sequence contiguity and improved annotation.</title>
        <authorList>
            <person name="Wang L."/>
            <person name="Zhu T."/>
            <person name="Rodriguez J.C."/>
            <person name="Deal K.R."/>
            <person name="Dubcovsky J."/>
            <person name="McGuire P.E."/>
            <person name="Lux T."/>
            <person name="Spannagl M."/>
            <person name="Mayer K.F.X."/>
            <person name="Baldrich P."/>
            <person name="Meyers B.C."/>
            <person name="Huo N."/>
            <person name="Gu Y.Q."/>
            <person name="Zhou H."/>
            <person name="Devos K.M."/>
            <person name="Bennetzen J.L."/>
            <person name="Unver T."/>
            <person name="Budak H."/>
            <person name="Gulick P.J."/>
            <person name="Galiba G."/>
            <person name="Kalapos B."/>
            <person name="Nelson D.R."/>
            <person name="Li P."/>
            <person name="You F.M."/>
            <person name="Luo M.C."/>
            <person name="Dvorak J."/>
        </authorList>
    </citation>
    <scope>NUCLEOTIDE SEQUENCE [LARGE SCALE GENOMIC DNA]</scope>
    <source>
        <strain evidence="8">cv. AL8/78</strain>
    </source>
</reference>
<dbReference type="PROSITE" id="PS50843">
    <property type="entry name" value="EXPANSIN_CBD"/>
    <property type="match status" value="1"/>
</dbReference>
<dbReference type="Pfam" id="PF03330">
    <property type="entry name" value="DPBB_1"/>
    <property type="match status" value="1"/>
</dbReference>
<dbReference type="PROSITE" id="PS50842">
    <property type="entry name" value="EXPANSIN_EG45"/>
    <property type="match status" value="1"/>
</dbReference>
<feature type="signal peptide" evidence="5">
    <location>
        <begin position="1"/>
        <end position="32"/>
    </location>
</feature>
<dbReference type="PANTHER" id="PTHR31692">
    <property type="entry name" value="EXPANSIN-B3"/>
    <property type="match status" value="1"/>
</dbReference>